<evidence type="ECO:0000313" key="2">
    <source>
        <dbReference type="EMBL" id="CAG7831634.1"/>
    </source>
</evidence>
<dbReference type="EMBL" id="CAJVCH010561265">
    <property type="protein sequence ID" value="CAG7831634.1"/>
    <property type="molecule type" value="Genomic_DNA"/>
</dbReference>
<organism evidence="2 3">
    <name type="scientific">Allacma fusca</name>
    <dbReference type="NCBI Taxonomy" id="39272"/>
    <lineage>
        <taxon>Eukaryota</taxon>
        <taxon>Metazoa</taxon>
        <taxon>Ecdysozoa</taxon>
        <taxon>Arthropoda</taxon>
        <taxon>Hexapoda</taxon>
        <taxon>Collembola</taxon>
        <taxon>Symphypleona</taxon>
        <taxon>Sminthuridae</taxon>
        <taxon>Allacma</taxon>
    </lineage>
</organism>
<reference evidence="2" key="1">
    <citation type="submission" date="2021-06" db="EMBL/GenBank/DDBJ databases">
        <authorList>
            <person name="Hodson N. C."/>
            <person name="Mongue J. A."/>
            <person name="Jaron S. K."/>
        </authorList>
    </citation>
    <scope>NUCLEOTIDE SEQUENCE</scope>
</reference>
<name>A0A8J2LFZ5_9HEXA</name>
<proteinExistence type="predicted"/>
<evidence type="ECO:0000313" key="3">
    <source>
        <dbReference type="Proteomes" id="UP000708208"/>
    </source>
</evidence>
<feature type="non-terminal residue" evidence="2">
    <location>
        <position position="131"/>
    </location>
</feature>
<dbReference type="Proteomes" id="UP000708208">
    <property type="component" value="Unassembled WGS sequence"/>
</dbReference>
<sequence length="131" mass="15144">MCGDLTWFSEYEDFPTPKKVELADGKTALAKGTGRIELEAFMKNQWMPINLFEVLYVKGAANLFSEVVLAQKGFTIIRNAKETRFYEDDDMRKLTLTAKYQDRSYSMQFRRIPTAAKAANAKLWHERLAHV</sequence>
<gene>
    <name evidence="2" type="ORF">AFUS01_LOCUS41368</name>
</gene>
<comment type="caution">
    <text evidence="2">The sequence shown here is derived from an EMBL/GenBank/DDBJ whole genome shotgun (WGS) entry which is preliminary data.</text>
</comment>
<dbReference type="InterPro" id="IPR054722">
    <property type="entry name" value="PolX-like_BBD"/>
</dbReference>
<protein>
    <recommendedName>
        <fullName evidence="1">Retrovirus-related Pol polyprotein from transposon TNT 1-94-like beta-barrel domain-containing protein</fullName>
    </recommendedName>
</protein>
<dbReference type="AlphaFoldDB" id="A0A8J2LFZ5"/>
<keyword evidence="3" id="KW-1185">Reference proteome</keyword>
<feature type="domain" description="Retrovirus-related Pol polyprotein from transposon TNT 1-94-like beta-barrel" evidence="1">
    <location>
        <begin position="1"/>
        <end position="74"/>
    </location>
</feature>
<dbReference type="Pfam" id="PF22936">
    <property type="entry name" value="Pol_BBD"/>
    <property type="match status" value="1"/>
</dbReference>
<evidence type="ECO:0000259" key="1">
    <source>
        <dbReference type="Pfam" id="PF22936"/>
    </source>
</evidence>
<accession>A0A8J2LFZ5</accession>